<evidence type="ECO:0000256" key="1">
    <source>
        <dbReference type="PROSITE-ProRule" id="PRU00175"/>
    </source>
</evidence>
<proteinExistence type="predicted"/>
<keyword evidence="3" id="KW-0812">Transmembrane</keyword>
<dbReference type="InterPro" id="IPR001841">
    <property type="entry name" value="Znf_RING"/>
</dbReference>
<dbReference type="CDD" id="cd16461">
    <property type="entry name" value="RING-H2_EL5-like"/>
    <property type="match status" value="1"/>
</dbReference>
<feature type="compositionally biased region" description="Polar residues" evidence="2">
    <location>
        <begin position="152"/>
        <end position="163"/>
    </location>
</feature>
<accession>A0AAN9IBE5</accession>
<feature type="compositionally biased region" description="Basic and acidic residues" evidence="2">
    <location>
        <begin position="164"/>
        <end position="177"/>
    </location>
</feature>
<keyword evidence="3" id="KW-1133">Transmembrane helix</keyword>
<keyword evidence="1" id="KW-0862">Zinc</keyword>
<sequence>MSSSTDLVTIVIGFGLSATFIVFVCSKIICERLKGRVGSRTIYEIDSRRTDIEQPEYHVNDPVPALVAAIPIFKFNQEAFTSIEEDTQCVICLADYKEQELLRIIPKCGHSFHLACIDLWLKKQSTCPVCRLPLQNACDTKHARPVTFAISQSLEESNTSERNTGNEREHVEANASN</sequence>
<dbReference type="GO" id="GO:0008270">
    <property type="term" value="F:zinc ion binding"/>
    <property type="evidence" value="ECO:0007669"/>
    <property type="project" value="UniProtKB-KW"/>
</dbReference>
<keyword evidence="3" id="KW-0472">Membrane</keyword>
<organism evidence="5 6">
    <name type="scientific">Crotalaria pallida</name>
    <name type="common">Smooth rattlebox</name>
    <name type="synonym">Crotalaria striata</name>
    <dbReference type="NCBI Taxonomy" id="3830"/>
    <lineage>
        <taxon>Eukaryota</taxon>
        <taxon>Viridiplantae</taxon>
        <taxon>Streptophyta</taxon>
        <taxon>Embryophyta</taxon>
        <taxon>Tracheophyta</taxon>
        <taxon>Spermatophyta</taxon>
        <taxon>Magnoliopsida</taxon>
        <taxon>eudicotyledons</taxon>
        <taxon>Gunneridae</taxon>
        <taxon>Pentapetalae</taxon>
        <taxon>rosids</taxon>
        <taxon>fabids</taxon>
        <taxon>Fabales</taxon>
        <taxon>Fabaceae</taxon>
        <taxon>Papilionoideae</taxon>
        <taxon>50 kb inversion clade</taxon>
        <taxon>genistoids sensu lato</taxon>
        <taxon>core genistoids</taxon>
        <taxon>Crotalarieae</taxon>
        <taxon>Crotalaria</taxon>
    </lineage>
</organism>
<gene>
    <name evidence="5" type="ORF">RIF29_15709</name>
</gene>
<dbReference type="AlphaFoldDB" id="A0AAN9IBE5"/>
<dbReference type="Pfam" id="PF13639">
    <property type="entry name" value="zf-RING_2"/>
    <property type="match status" value="1"/>
</dbReference>
<dbReference type="Gene3D" id="3.30.40.10">
    <property type="entry name" value="Zinc/RING finger domain, C3HC4 (zinc finger)"/>
    <property type="match status" value="1"/>
</dbReference>
<evidence type="ECO:0000313" key="5">
    <source>
        <dbReference type="EMBL" id="KAK7274613.1"/>
    </source>
</evidence>
<protein>
    <recommendedName>
        <fullName evidence="4">RING-type domain-containing protein</fullName>
    </recommendedName>
</protein>
<dbReference type="EMBL" id="JAYWIO010000003">
    <property type="protein sequence ID" value="KAK7274613.1"/>
    <property type="molecule type" value="Genomic_DNA"/>
</dbReference>
<feature type="domain" description="RING-type" evidence="4">
    <location>
        <begin position="89"/>
        <end position="131"/>
    </location>
</feature>
<feature type="transmembrane region" description="Helical" evidence="3">
    <location>
        <begin position="6"/>
        <end position="30"/>
    </location>
</feature>
<dbReference type="InterPro" id="IPR013083">
    <property type="entry name" value="Znf_RING/FYVE/PHD"/>
</dbReference>
<name>A0AAN9IBE5_CROPI</name>
<evidence type="ECO:0000313" key="6">
    <source>
        <dbReference type="Proteomes" id="UP001372338"/>
    </source>
</evidence>
<evidence type="ECO:0000256" key="2">
    <source>
        <dbReference type="SAM" id="MobiDB-lite"/>
    </source>
</evidence>
<dbReference type="PANTHER" id="PTHR47035:SF4">
    <property type="entry name" value="OS02G0676500 PROTEIN"/>
    <property type="match status" value="1"/>
</dbReference>
<evidence type="ECO:0000259" key="4">
    <source>
        <dbReference type="PROSITE" id="PS50089"/>
    </source>
</evidence>
<dbReference type="PANTHER" id="PTHR47035">
    <property type="entry name" value="OS11G0150450 PROTEIN"/>
    <property type="match status" value="1"/>
</dbReference>
<reference evidence="5 6" key="1">
    <citation type="submission" date="2024-01" db="EMBL/GenBank/DDBJ databases">
        <title>The genomes of 5 underutilized Papilionoideae crops provide insights into root nodulation and disease resistanc.</title>
        <authorList>
            <person name="Yuan L."/>
        </authorList>
    </citation>
    <scope>NUCLEOTIDE SEQUENCE [LARGE SCALE GENOMIC DNA]</scope>
    <source>
        <strain evidence="5">ZHUSHIDOU_FW_LH</strain>
        <tissue evidence="5">Leaf</tissue>
    </source>
</reference>
<dbReference type="Proteomes" id="UP001372338">
    <property type="component" value="Unassembled WGS sequence"/>
</dbReference>
<keyword evidence="1" id="KW-0479">Metal-binding</keyword>
<dbReference type="InterPro" id="IPR053070">
    <property type="entry name" value="RING-type_E3_ubiquitin-ligase"/>
</dbReference>
<dbReference type="PROSITE" id="PS50089">
    <property type="entry name" value="ZF_RING_2"/>
    <property type="match status" value="1"/>
</dbReference>
<dbReference type="SUPFAM" id="SSF57850">
    <property type="entry name" value="RING/U-box"/>
    <property type="match status" value="1"/>
</dbReference>
<keyword evidence="6" id="KW-1185">Reference proteome</keyword>
<comment type="caution">
    <text evidence="5">The sequence shown here is derived from an EMBL/GenBank/DDBJ whole genome shotgun (WGS) entry which is preliminary data.</text>
</comment>
<evidence type="ECO:0000256" key="3">
    <source>
        <dbReference type="SAM" id="Phobius"/>
    </source>
</evidence>
<feature type="region of interest" description="Disordered" evidence="2">
    <location>
        <begin position="152"/>
        <end position="177"/>
    </location>
</feature>
<keyword evidence="1" id="KW-0863">Zinc-finger</keyword>
<dbReference type="SMART" id="SM00184">
    <property type="entry name" value="RING"/>
    <property type="match status" value="1"/>
</dbReference>